<dbReference type="AlphaFoldDB" id="A0A1M6U5B9"/>
<accession>A0A1M6U5B9</accession>
<feature type="transmembrane region" description="Helical" evidence="1">
    <location>
        <begin position="190"/>
        <end position="215"/>
    </location>
</feature>
<feature type="transmembrane region" description="Helical" evidence="1">
    <location>
        <begin position="165"/>
        <end position="183"/>
    </location>
</feature>
<keyword evidence="1" id="KW-0472">Membrane</keyword>
<feature type="transmembrane region" description="Helical" evidence="1">
    <location>
        <begin position="81"/>
        <end position="106"/>
    </location>
</feature>
<evidence type="ECO:0000313" key="2">
    <source>
        <dbReference type="EMBL" id="SHK64288.1"/>
    </source>
</evidence>
<name>A0A1M6U5B9_9FIRM</name>
<feature type="transmembrane region" description="Helical" evidence="1">
    <location>
        <begin position="12"/>
        <end position="31"/>
    </location>
</feature>
<feature type="transmembrane region" description="Helical" evidence="1">
    <location>
        <begin position="43"/>
        <end position="61"/>
    </location>
</feature>
<reference evidence="2 3" key="1">
    <citation type="submission" date="2016-11" db="EMBL/GenBank/DDBJ databases">
        <authorList>
            <person name="Jaros S."/>
            <person name="Januszkiewicz K."/>
            <person name="Wedrychowicz H."/>
        </authorList>
    </citation>
    <scope>NUCLEOTIDE SEQUENCE [LARGE SCALE GENOMIC DNA]</scope>
    <source>
        <strain evidence="2 3">DSM 15929</strain>
    </source>
</reference>
<keyword evidence="1" id="KW-1133">Transmembrane helix</keyword>
<organism evidence="2 3">
    <name type="scientific">Anaerocolumna jejuensis DSM 15929</name>
    <dbReference type="NCBI Taxonomy" id="1121322"/>
    <lineage>
        <taxon>Bacteria</taxon>
        <taxon>Bacillati</taxon>
        <taxon>Bacillota</taxon>
        <taxon>Clostridia</taxon>
        <taxon>Lachnospirales</taxon>
        <taxon>Lachnospiraceae</taxon>
        <taxon>Anaerocolumna</taxon>
    </lineage>
</organism>
<dbReference type="Pfam" id="PF10086">
    <property type="entry name" value="YhfC"/>
    <property type="match status" value="2"/>
</dbReference>
<protein>
    <submittedName>
        <fullName evidence="2">Uncharacterized membrane protein YhfC</fullName>
    </submittedName>
</protein>
<sequence>MSGENNILLQELCLLFDALLCFGIPIIGILLLRKRADRVLKPFLLGMAAFVISQMLLRIPLLQLVLPNFKWFLSLQVQTYAYGLFLGLSAGVFEESARLIFLKYFLKGRTSLTDGLAFGFGHGGIEAMLLVGINSIAALILYPMGNLNLAGSGYLTLLLGGIERIFAISFHIGATLVVLYGIRVRKAFRYVILSILLHGLTDSMIVILPAAFAIGNLGLELYVMIISFLVLAFGIWLFKRHGKEVLNSSNQEYQIKDL</sequence>
<dbReference type="STRING" id="1121322.SAMN02745136_02995"/>
<feature type="transmembrane region" description="Helical" evidence="1">
    <location>
        <begin position="221"/>
        <end position="238"/>
    </location>
</feature>
<dbReference type="EMBL" id="FRAC01000014">
    <property type="protein sequence ID" value="SHK64288.1"/>
    <property type="molecule type" value="Genomic_DNA"/>
</dbReference>
<feature type="transmembrane region" description="Helical" evidence="1">
    <location>
        <begin position="127"/>
        <end position="145"/>
    </location>
</feature>
<dbReference type="InterPro" id="IPR011397">
    <property type="entry name" value="YhfC"/>
</dbReference>
<keyword evidence="1" id="KW-0812">Transmembrane</keyword>
<keyword evidence="3" id="KW-1185">Reference proteome</keyword>
<proteinExistence type="predicted"/>
<evidence type="ECO:0000313" key="3">
    <source>
        <dbReference type="Proteomes" id="UP000184386"/>
    </source>
</evidence>
<evidence type="ECO:0000256" key="1">
    <source>
        <dbReference type="SAM" id="Phobius"/>
    </source>
</evidence>
<dbReference type="RefSeq" id="WP_073277315.1">
    <property type="nucleotide sequence ID" value="NZ_FRAC01000014.1"/>
</dbReference>
<dbReference type="Proteomes" id="UP000184386">
    <property type="component" value="Unassembled WGS sequence"/>
</dbReference>
<gene>
    <name evidence="2" type="ORF">SAMN02745136_02995</name>
</gene>